<organism evidence="1 2">
    <name type="scientific">Demequina zhanjiangensis</name>
    <dbReference type="NCBI Taxonomy" id="3051659"/>
    <lineage>
        <taxon>Bacteria</taxon>
        <taxon>Bacillati</taxon>
        <taxon>Actinomycetota</taxon>
        <taxon>Actinomycetes</taxon>
        <taxon>Micrococcales</taxon>
        <taxon>Demequinaceae</taxon>
        <taxon>Demequina</taxon>
    </lineage>
</organism>
<reference evidence="1" key="1">
    <citation type="submission" date="2023-06" db="EMBL/GenBank/DDBJ databases">
        <title>SYSU T00b26.</title>
        <authorList>
            <person name="Gao L."/>
            <person name="Fang B.-Z."/>
            <person name="Li W.-J."/>
        </authorList>
    </citation>
    <scope>NUCLEOTIDE SEQUENCE</scope>
    <source>
        <strain evidence="1">SYSU T00b26</strain>
    </source>
</reference>
<protein>
    <submittedName>
        <fullName evidence="1">Uncharacterized protein</fullName>
    </submittedName>
</protein>
<dbReference type="RefSeq" id="WP_301129226.1">
    <property type="nucleotide sequence ID" value="NZ_JAUHPV010000006.1"/>
</dbReference>
<accession>A0ABT8G3I1</accession>
<name>A0ABT8G3I1_9MICO</name>
<evidence type="ECO:0000313" key="2">
    <source>
        <dbReference type="Proteomes" id="UP001172738"/>
    </source>
</evidence>
<sequence length="111" mass="12230">MIRYKEGTTSMNMNAYWRAYRATLLRVRAERPVTFAGLKVILDVFHAKSSGDAFFPGGADDGLDDALRDAGWSVTYEEGDYLWTATHPSSGASVHYVEGDVYCLSEGAVLL</sequence>
<evidence type="ECO:0000313" key="1">
    <source>
        <dbReference type="EMBL" id="MDN4473572.1"/>
    </source>
</evidence>
<comment type="caution">
    <text evidence="1">The sequence shown here is derived from an EMBL/GenBank/DDBJ whole genome shotgun (WGS) entry which is preliminary data.</text>
</comment>
<proteinExistence type="predicted"/>
<gene>
    <name evidence="1" type="ORF">QQX04_11270</name>
</gene>
<keyword evidence="2" id="KW-1185">Reference proteome</keyword>
<dbReference type="Proteomes" id="UP001172738">
    <property type="component" value="Unassembled WGS sequence"/>
</dbReference>
<dbReference type="EMBL" id="JAUHPV010000006">
    <property type="protein sequence ID" value="MDN4473572.1"/>
    <property type="molecule type" value="Genomic_DNA"/>
</dbReference>